<dbReference type="PhylomeDB" id="A0A0G4HGU7"/>
<dbReference type="AlphaFoldDB" id="A0A0G4HGU7"/>
<dbReference type="EMBL" id="CDMZ01002660">
    <property type="protein sequence ID" value="CEM43327.1"/>
    <property type="molecule type" value="Genomic_DNA"/>
</dbReference>
<reference evidence="2" key="1">
    <citation type="submission" date="2014-11" db="EMBL/GenBank/DDBJ databases">
        <authorList>
            <person name="Otto D Thomas"/>
            <person name="Naeem Raeece"/>
        </authorList>
    </citation>
    <scope>NUCLEOTIDE SEQUENCE</scope>
</reference>
<proteinExistence type="predicted"/>
<sequence>MSMTDKIYHYVKGLPSKIVEDVRRSHPATLEKAVEAAHDATSNLGASIIVPCMSLPTAVAVSVPTQPLAIRPSVHADPTGPAPMDIGAVDSRLQWRRPGRRPQDDTPQQEGHGVNRNLPPFTQRERDVLMEFDGYFNCYTLHAGHTAANCPNRREVQRGQRT</sequence>
<dbReference type="VEuPathDB" id="CryptoDB:Cvel_27456"/>
<organism evidence="2">
    <name type="scientific">Chromera velia CCMP2878</name>
    <dbReference type="NCBI Taxonomy" id="1169474"/>
    <lineage>
        <taxon>Eukaryota</taxon>
        <taxon>Sar</taxon>
        <taxon>Alveolata</taxon>
        <taxon>Colpodellida</taxon>
        <taxon>Chromeraceae</taxon>
        <taxon>Chromera</taxon>
    </lineage>
</organism>
<name>A0A0G4HGU7_9ALVE</name>
<gene>
    <name evidence="2" type="ORF">Cvel_27456</name>
</gene>
<evidence type="ECO:0000256" key="1">
    <source>
        <dbReference type="SAM" id="MobiDB-lite"/>
    </source>
</evidence>
<evidence type="ECO:0000313" key="2">
    <source>
        <dbReference type="EMBL" id="CEM43327.1"/>
    </source>
</evidence>
<protein>
    <submittedName>
        <fullName evidence="2">Uncharacterized protein</fullName>
    </submittedName>
</protein>
<accession>A0A0G4HGU7</accession>
<feature type="region of interest" description="Disordered" evidence="1">
    <location>
        <begin position="93"/>
        <end position="121"/>
    </location>
</feature>